<keyword evidence="1" id="KW-0472">Membrane</keyword>
<protein>
    <submittedName>
        <fullName evidence="2">Uncharacterized protein</fullName>
    </submittedName>
</protein>
<name>A0A2W5MUN2_9BACT</name>
<evidence type="ECO:0000313" key="2">
    <source>
        <dbReference type="EMBL" id="PZQ44514.1"/>
    </source>
</evidence>
<dbReference type="Proteomes" id="UP000249417">
    <property type="component" value="Unassembled WGS sequence"/>
</dbReference>
<evidence type="ECO:0000313" key="3">
    <source>
        <dbReference type="Proteomes" id="UP000249417"/>
    </source>
</evidence>
<proteinExistence type="predicted"/>
<reference evidence="2 3" key="1">
    <citation type="submission" date="2017-08" db="EMBL/GenBank/DDBJ databases">
        <title>Infants hospitalized years apart are colonized by the same room-sourced microbial strains.</title>
        <authorList>
            <person name="Brooks B."/>
            <person name="Olm M.R."/>
            <person name="Firek B.A."/>
            <person name="Baker R."/>
            <person name="Thomas B.C."/>
            <person name="Morowitz M.J."/>
            <person name="Banfield J.F."/>
        </authorList>
    </citation>
    <scope>NUCLEOTIDE SEQUENCE [LARGE SCALE GENOMIC DNA]</scope>
    <source>
        <strain evidence="2">S2_005_002_R2_29</strain>
    </source>
</reference>
<keyword evidence="1" id="KW-0812">Transmembrane</keyword>
<comment type="caution">
    <text evidence="2">The sequence shown here is derived from an EMBL/GenBank/DDBJ whole genome shotgun (WGS) entry which is preliminary data.</text>
</comment>
<keyword evidence="1" id="KW-1133">Transmembrane helix</keyword>
<evidence type="ECO:0000256" key="1">
    <source>
        <dbReference type="SAM" id="Phobius"/>
    </source>
</evidence>
<dbReference type="EMBL" id="QFQB01000089">
    <property type="protein sequence ID" value="PZQ44514.1"/>
    <property type="molecule type" value="Genomic_DNA"/>
</dbReference>
<sequence length="64" mass="6554">MPILFYGNKNAVPSQAPVKDAFKAAGAFLAGMAVAGGLVYAGVQHVNKECSSGVQHSYCGPKAQ</sequence>
<feature type="transmembrane region" description="Helical" evidence="1">
    <location>
        <begin position="21"/>
        <end position="43"/>
    </location>
</feature>
<organism evidence="2 3">
    <name type="scientific">Micavibrio aeruginosavorus</name>
    <dbReference type="NCBI Taxonomy" id="349221"/>
    <lineage>
        <taxon>Bacteria</taxon>
        <taxon>Pseudomonadati</taxon>
        <taxon>Bdellovibrionota</taxon>
        <taxon>Bdellovibrionia</taxon>
        <taxon>Bdellovibrionales</taxon>
        <taxon>Pseudobdellovibrionaceae</taxon>
        <taxon>Micavibrio</taxon>
    </lineage>
</organism>
<dbReference type="AlphaFoldDB" id="A0A2W5MUN2"/>
<gene>
    <name evidence="2" type="ORF">DI551_09975</name>
</gene>
<accession>A0A2W5MUN2</accession>